<dbReference type="PANTHER" id="PTHR45835">
    <property type="entry name" value="YALI0A06105P"/>
    <property type="match status" value="1"/>
</dbReference>
<dbReference type="PANTHER" id="PTHR45835:SF103">
    <property type="entry name" value="RNA-DIRECTED DNA POLYMERASE"/>
    <property type="match status" value="1"/>
</dbReference>
<proteinExistence type="predicted"/>
<dbReference type="EMBL" id="BKCJ010000818">
    <property type="protein sequence ID" value="GEU36508.1"/>
    <property type="molecule type" value="Genomic_DNA"/>
</dbReference>
<protein>
    <submittedName>
        <fullName evidence="2">Reverse transcriptase domain-containing protein</fullName>
    </submittedName>
</protein>
<organism evidence="2">
    <name type="scientific">Tanacetum cinerariifolium</name>
    <name type="common">Dalmatian daisy</name>
    <name type="synonym">Chrysanthemum cinerariifolium</name>
    <dbReference type="NCBI Taxonomy" id="118510"/>
    <lineage>
        <taxon>Eukaryota</taxon>
        <taxon>Viridiplantae</taxon>
        <taxon>Streptophyta</taxon>
        <taxon>Embryophyta</taxon>
        <taxon>Tracheophyta</taxon>
        <taxon>Spermatophyta</taxon>
        <taxon>Magnoliopsida</taxon>
        <taxon>eudicotyledons</taxon>
        <taxon>Gunneridae</taxon>
        <taxon>Pentapetalae</taxon>
        <taxon>asterids</taxon>
        <taxon>campanulids</taxon>
        <taxon>Asterales</taxon>
        <taxon>Asteraceae</taxon>
        <taxon>Asteroideae</taxon>
        <taxon>Anthemideae</taxon>
        <taxon>Anthemidinae</taxon>
        <taxon>Tanacetum</taxon>
    </lineage>
</organism>
<sequence length="294" mass="34368">MTEIEMPVKEAEKEDEAENKPNRKAKKKKQPGHLALNPSLCKIERGVKNRIEPIAPTMTGNRLILEWEERIKLHLERKMKFDQWKSKNFKGKHPDLVKVEEEVKYAKEKLGVEFLSDYDCEIRYHPGKANIVVRALSRKERLNPRRVRAMAMTIQSGMERKEDESLYFLDRIWVPLVGGVRRIIMDEAHKTRYFVHPKADKMYHDFKIYTGGRSIRCAPFEALYGRKCRSPVLWAEIGENSLIGPELVQETTDKVVLIKEKLKAARDRQKSYADNRRKPLEFEVGDQVLLKVSP</sequence>
<reference evidence="2" key="1">
    <citation type="journal article" date="2019" name="Sci. Rep.">
        <title>Draft genome of Tanacetum cinerariifolium, the natural source of mosquito coil.</title>
        <authorList>
            <person name="Yamashiro T."/>
            <person name="Shiraishi A."/>
            <person name="Satake H."/>
            <person name="Nakayama K."/>
        </authorList>
    </citation>
    <scope>NUCLEOTIDE SEQUENCE</scope>
</reference>
<gene>
    <name evidence="2" type="ORF">Tci_008486</name>
</gene>
<keyword evidence="2" id="KW-0808">Transferase</keyword>
<comment type="caution">
    <text evidence="2">The sequence shown here is derived from an EMBL/GenBank/DDBJ whole genome shotgun (WGS) entry which is preliminary data.</text>
</comment>
<name>A0A6L2JHM9_TANCI</name>
<evidence type="ECO:0000313" key="2">
    <source>
        <dbReference type="EMBL" id="GEU36508.1"/>
    </source>
</evidence>
<feature type="region of interest" description="Disordered" evidence="1">
    <location>
        <begin position="1"/>
        <end position="32"/>
    </location>
</feature>
<feature type="compositionally biased region" description="Basic and acidic residues" evidence="1">
    <location>
        <begin position="1"/>
        <end position="12"/>
    </location>
</feature>
<feature type="compositionally biased region" description="Basic residues" evidence="1">
    <location>
        <begin position="22"/>
        <end position="31"/>
    </location>
</feature>
<dbReference type="GO" id="GO:0003964">
    <property type="term" value="F:RNA-directed DNA polymerase activity"/>
    <property type="evidence" value="ECO:0007669"/>
    <property type="project" value="UniProtKB-KW"/>
</dbReference>
<accession>A0A6L2JHM9</accession>
<keyword evidence="2" id="KW-0695">RNA-directed DNA polymerase</keyword>
<keyword evidence="2" id="KW-0548">Nucleotidyltransferase</keyword>
<dbReference type="AlphaFoldDB" id="A0A6L2JHM9"/>
<evidence type="ECO:0000256" key="1">
    <source>
        <dbReference type="SAM" id="MobiDB-lite"/>
    </source>
</evidence>